<reference evidence="2 3" key="1">
    <citation type="journal article" date="2009" name="Stand. Genomic Sci.">
        <title>Complete genome sequence of Stackebrandtia nassauensis type strain (LLR-40K-21).</title>
        <authorList>
            <person name="Munk C."/>
            <person name="Lapidus A."/>
            <person name="Copeland A."/>
            <person name="Jando M."/>
            <person name="Mayilraj S."/>
            <person name="Glavina Del Rio T."/>
            <person name="Nolan M."/>
            <person name="Chen F."/>
            <person name="Lucas S."/>
            <person name="Tice H."/>
            <person name="Cheng J.F."/>
            <person name="Han C."/>
            <person name="Detter J.C."/>
            <person name="Bruce D."/>
            <person name="Goodwin L."/>
            <person name="Chain P."/>
            <person name="Pitluck S."/>
            <person name="Goker M."/>
            <person name="Ovchinikova G."/>
            <person name="Pati A."/>
            <person name="Ivanova N."/>
            <person name="Mavromatis K."/>
            <person name="Chen A."/>
            <person name="Palaniappan K."/>
            <person name="Land M."/>
            <person name="Hauser L."/>
            <person name="Chang Y.J."/>
            <person name="Jeffries C.D."/>
            <person name="Bristow J."/>
            <person name="Eisen J.A."/>
            <person name="Markowitz V."/>
            <person name="Hugenholtz P."/>
            <person name="Kyrpides N.C."/>
            <person name="Klenk H.P."/>
        </authorList>
    </citation>
    <scope>NUCLEOTIDE SEQUENCE [LARGE SCALE GENOMIC DNA]</scope>
    <source>
        <strain evidence="3">DSM 44728 / CIP 108903 / NRRL B-16338 / NBRC 102104 / LLR-40K-21</strain>
    </source>
</reference>
<evidence type="ECO:0000259" key="1">
    <source>
        <dbReference type="Pfam" id="PF09347"/>
    </source>
</evidence>
<dbReference type="HOGENOM" id="CLU_079904_1_2_11"/>
<evidence type="ECO:0000313" key="3">
    <source>
        <dbReference type="Proteomes" id="UP000000844"/>
    </source>
</evidence>
<dbReference type="OrthoDB" id="9772660at2"/>
<feature type="domain" description="DUF1989" evidence="1">
    <location>
        <begin position="9"/>
        <end position="173"/>
    </location>
</feature>
<name>D3Q7P9_STANL</name>
<dbReference type="PANTHER" id="PTHR31527">
    <property type="entry name" value="RE64534P"/>
    <property type="match status" value="1"/>
</dbReference>
<dbReference type="eggNOG" id="COG3665">
    <property type="taxonomic scope" value="Bacteria"/>
</dbReference>
<sequence>MTRNWQSHTVEAKSVKAWRLNSGDLLRITDIEGGQTGDLFAVAADDLGDGQSNGRSFDYGGTIRLTTGSTIYSRRSRPLLKIIDDKVGVHDFLYAPCSQEMFEIQYGADGPVPNCFENLSTALAEFGVPASTITIAFNYFMNVDVSTAGKLDIRTPVAVEPGKSMTFAAERDLFVAVTSCPAATCNDGKFQPVVVDIGTE</sequence>
<evidence type="ECO:0000313" key="2">
    <source>
        <dbReference type="EMBL" id="ADD44391.1"/>
    </source>
</evidence>
<dbReference type="KEGG" id="sna:Snas_4749"/>
<dbReference type="PANTHER" id="PTHR31527:SF0">
    <property type="entry name" value="RE64534P"/>
    <property type="match status" value="1"/>
</dbReference>
<dbReference type="EMBL" id="CP001778">
    <property type="protein sequence ID" value="ADD44391.1"/>
    <property type="molecule type" value="Genomic_DNA"/>
</dbReference>
<dbReference type="Proteomes" id="UP000000844">
    <property type="component" value="Chromosome"/>
</dbReference>
<dbReference type="Pfam" id="PF09347">
    <property type="entry name" value="DUF1989"/>
    <property type="match status" value="1"/>
</dbReference>
<organism evidence="2 3">
    <name type="scientific">Stackebrandtia nassauensis (strain DSM 44728 / CIP 108903 / NRRL B-16338 / NBRC 102104 / LLR-40K-21)</name>
    <dbReference type="NCBI Taxonomy" id="446470"/>
    <lineage>
        <taxon>Bacteria</taxon>
        <taxon>Bacillati</taxon>
        <taxon>Actinomycetota</taxon>
        <taxon>Actinomycetes</taxon>
        <taxon>Glycomycetales</taxon>
        <taxon>Glycomycetaceae</taxon>
        <taxon>Stackebrandtia</taxon>
    </lineage>
</organism>
<dbReference type="RefSeq" id="WP_013019962.1">
    <property type="nucleotide sequence ID" value="NC_013947.1"/>
</dbReference>
<accession>D3Q7P9</accession>
<dbReference type="AlphaFoldDB" id="D3Q7P9"/>
<keyword evidence="3" id="KW-1185">Reference proteome</keyword>
<proteinExistence type="predicted"/>
<dbReference type="InterPro" id="IPR018959">
    <property type="entry name" value="DUF1989"/>
</dbReference>
<gene>
    <name evidence="2" type="ordered locus">Snas_4749</name>
</gene>
<protein>
    <recommendedName>
        <fullName evidence="1">DUF1989 domain-containing protein</fullName>
    </recommendedName>
</protein>